<feature type="transmembrane region" description="Helical" evidence="9">
    <location>
        <begin position="117"/>
        <end position="137"/>
    </location>
</feature>
<dbReference type="Pfam" id="PF03169">
    <property type="entry name" value="OPT"/>
    <property type="match status" value="1"/>
</dbReference>
<dbReference type="GO" id="GO:0016020">
    <property type="term" value="C:membrane"/>
    <property type="evidence" value="ECO:0007669"/>
    <property type="project" value="UniProtKB-SubCell"/>
</dbReference>
<comment type="subcellular location">
    <subcellularLocation>
        <location evidence="1">Membrane</location>
        <topology evidence="1">Multi-pass membrane protein</topology>
    </subcellularLocation>
</comment>
<evidence type="ECO:0000256" key="2">
    <source>
        <dbReference type="ARBA" id="ARBA00008807"/>
    </source>
</evidence>
<dbReference type="Proteomes" id="UP001215712">
    <property type="component" value="Unassembled WGS sequence"/>
</dbReference>
<keyword evidence="6" id="KW-0653">Protein transport</keyword>
<evidence type="ECO:0000256" key="8">
    <source>
        <dbReference type="ARBA" id="ARBA00023136"/>
    </source>
</evidence>
<evidence type="ECO:0000313" key="11">
    <source>
        <dbReference type="Proteomes" id="UP001215712"/>
    </source>
</evidence>
<comment type="similarity">
    <text evidence="2">Belongs to the oligopeptide OPT transporter family.</text>
</comment>
<feature type="transmembrane region" description="Helical" evidence="9">
    <location>
        <begin position="518"/>
        <end position="540"/>
    </location>
</feature>
<evidence type="ECO:0000256" key="5">
    <source>
        <dbReference type="ARBA" id="ARBA00022856"/>
    </source>
</evidence>
<dbReference type="NCBIfam" id="TIGR00727">
    <property type="entry name" value="ISP4_OPT"/>
    <property type="match status" value="1"/>
</dbReference>
<feature type="transmembrane region" description="Helical" evidence="9">
    <location>
        <begin position="747"/>
        <end position="771"/>
    </location>
</feature>
<dbReference type="GO" id="GO:0035673">
    <property type="term" value="F:oligopeptide transmembrane transporter activity"/>
    <property type="evidence" value="ECO:0007669"/>
    <property type="project" value="InterPro"/>
</dbReference>
<evidence type="ECO:0000256" key="4">
    <source>
        <dbReference type="ARBA" id="ARBA00022692"/>
    </source>
</evidence>
<accession>A0AAD6HR28</accession>
<proteinExistence type="inferred from homology"/>
<evidence type="ECO:0000313" key="10">
    <source>
        <dbReference type="EMBL" id="KAJ5732402.1"/>
    </source>
</evidence>
<keyword evidence="4 9" id="KW-0812">Transmembrane</keyword>
<dbReference type="GO" id="GO:0015031">
    <property type="term" value="P:protein transport"/>
    <property type="evidence" value="ECO:0007669"/>
    <property type="project" value="UniProtKB-KW"/>
</dbReference>
<feature type="transmembrane region" description="Helical" evidence="9">
    <location>
        <begin position="357"/>
        <end position="378"/>
    </location>
</feature>
<evidence type="ECO:0000256" key="7">
    <source>
        <dbReference type="ARBA" id="ARBA00022989"/>
    </source>
</evidence>
<protein>
    <submittedName>
        <fullName evidence="10">Uncharacterized protein</fullName>
    </submittedName>
</protein>
<sequence length="811" mass="91853">MDNVTQDAEFRPGLDHHALKPIEEKGRSTASHISHAAGGDKALKEVEQQLHDLQQHHHWDLNLPEEVIDEVHDALTTTDSRNRAQLAHTLLDNSPYPEVRAAVTNIDEGGHSNTFRAWFLGLLLTTIGSGLNSLFYLRQPYIIIPSYIAQVCVYPIGKAWERWIPNKELSFFGIKCNTNPGRFSKKEHALVVIMANATFGGGTAYATLVIVAQRKFYHQRWGWAFELLLCISSQMLGFGISGFFHKYLVAPAAMIWPSNLVNTSLFNALHDHSESDPRMSSGWNIGRYRLFLWVMLGSFCWYWLPGYIAPFLSIFAWVTWIKPQSVVINQLFGGMTGLSLIPMTFDWTQISGFNFSPLIAPWHAIANTLIGVVLWFWIVTPAIHYSGLFNAEYLPIMDSSIRDNTGHPYNVSKVLTPEFTLDIQKYESYSPLFLPTAYMLNYGLDFAGIVAVLVHCGLFYRTDIWYRFRHVGREAEDVHSRLMARFKPIPLWWYGTVTLIMLGIGLGVTQGYDTHLSWWAFFVAILMGIVWWLPLGIIYATTNISIGLSVITEFIFGLMQPGKPMGMMLFKTYGYITMNQGIYFLSDLKLGHYMKVPPRVTFAAQMVACFWASIVQITTTNWALGAIKDVCALQQENHYTCPNGRVFFNASVIWGVIGPKRMLSMGQMYFPLVYFWVAGFVFPIVLYIGARIFPRSPIRYISAPIIFSGSDLMPPATPLNYLSWGIVGFIFNKLIRNRYRGWWMTYNYVVSAALDIGLAIGTILIFLTLTLTNTDFPSWWGTRIATGTLDTTGKAIQKIPAPGETFGPSKW</sequence>
<keyword evidence="11" id="KW-1185">Reference proteome</keyword>
<reference evidence="10" key="2">
    <citation type="submission" date="2023-01" db="EMBL/GenBank/DDBJ databases">
        <authorList>
            <person name="Petersen C."/>
        </authorList>
    </citation>
    <scope>NUCLEOTIDE SEQUENCE</scope>
    <source>
        <strain evidence="10">IBT 17514</strain>
    </source>
</reference>
<feature type="transmembrane region" description="Helical" evidence="9">
    <location>
        <begin position="439"/>
        <end position="460"/>
    </location>
</feature>
<name>A0AAD6HR28_9EURO</name>
<dbReference type="AlphaFoldDB" id="A0AAD6HR28"/>
<dbReference type="PANTHER" id="PTHR22601">
    <property type="entry name" value="ISP4 LIKE PROTEIN"/>
    <property type="match status" value="1"/>
</dbReference>
<keyword evidence="3" id="KW-0813">Transport</keyword>
<feature type="transmembrane region" description="Helical" evidence="9">
    <location>
        <begin position="669"/>
        <end position="690"/>
    </location>
</feature>
<feature type="transmembrane region" description="Helical" evidence="9">
    <location>
        <begin position="326"/>
        <end position="345"/>
    </location>
</feature>
<feature type="transmembrane region" description="Helical" evidence="9">
    <location>
        <begin position="718"/>
        <end position="735"/>
    </location>
</feature>
<organism evidence="10 11">
    <name type="scientific">Penicillium malachiteum</name>
    <dbReference type="NCBI Taxonomy" id="1324776"/>
    <lineage>
        <taxon>Eukaryota</taxon>
        <taxon>Fungi</taxon>
        <taxon>Dikarya</taxon>
        <taxon>Ascomycota</taxon>
        <taxon>Pezizomycotina</taxon>
        <taxon>Eurotiomycetes</taxon>
        <taxon>Eurotiomycetidae</taxon>
        <taxon>Eurotiales</taxon>
        <taxon>Aspergillaceae</taxon>
        <taxon>Penicillium</taxon>
    </lineage>
</organism>
<dbReference type="InterPro" id="IPR004648">
    <property type="entry name" value="Oligpept_transpt"/>
</dbReference>
<gene>
    <name evidence="10" type="ORF">N7493_003883</name>
</gene>
<feature type="transmembrane region" description="Helical" evidence="9">
    <location>
        <begin position="290"/>
        <end position="320"/>
    </location>
</feature>
<keyword evidence="7 9" id="KW-1133">Transmembrane helix</keyword>
<feature type="transmembrane region" description="Helical" evidence="9">
    <location>
        <begin position="189"/>
        <end position="211"/>
    </location>
</feature>
<feature type="transmembrane region" description="Helical" evidence="9">
    <location>
        <begin position="491"/>
        <end position="512"/>
    </location>
</feature>
<keyword evidence="8 9" id="KW-0472">Membrane</keyword>
<comment type="caution">
    <text evidence="10">The sequence shown here is derived from an EMBL/GenBank/DDBJ whole genome shotgun (WGS) entry which is preliminary data.</text>
</comment>
<dbReference type="EMBL" id="JAQJAN010000004">
    <property type="protein sequence ID" value="KAJ5732402.1"/>
    <property type="molecule type" value="Genomic_DNA"/>
</dbReference>
<evidence type="ECO:0000256" key="1">
    <source>
        <dbReference type="ARBA" id="ARBA00004141"/>
    </source>
</evidence>
<keyword evidence="5" id="KW-0571">Peptide transport</keyword>
<dbReference type="NCBIfam" id="TIGR00728">
    <property type="entry name" value="OPT_sfam"/>
    <property type="match status" value="1"/>
</dbReference>
<feature type="transmembrane region" description="Helical" evidence="9">
    <location>
        <begin position="223"/>
        <end position="244"/>
    </location>
</feature>
<dbReference type="InterPro" id="IPR004813">
    <property type="entry name" value="OPT"/>
</dbReference>
<evidence type="ECO:0000256" key="3">
    <source>
        <dbReference type="ARBA" id="ARBA00022448"/>
    </source>
</evidence>
<evidence type="ECO:0000256" key="9">
    <source>
        <dbReference type="SAM" id="Phobius"/>
    </source>
</evidence>
<evidence type="ECO:0000256" key="6">
    <source>
        <dbReference type="ARBA" id="ARBA00022927"/>
    </source>
</evidence>
<reference evidence="10" key="1">
    <citation type="journal article" date="2023" name="IMA Fungus">
        <title>Comparative genomic study of the Penicillium genus elucidates a diverse pangenome and 15 lateral gene transfer events.</title>
        <authorList>
            <person name="Petersen C."/>
            <person name="Sorensen T."/>
            <person name="Nielsen M.R."/>
            <person name="Sondergaard T.E."/>
            <person name="Sorensen J.L."/>
            <person name="Fitzpatrick D.A."/>
            <person name="Frisvad J.C."/>
            <person name="Nielsen K.L."/>
        </authorList>
    </citation>
    <scope>NUCLEOTIDE SEQUENCE</scope>
    <source>
        <strain evidence="10">IBT 17514</strain>
    </source>
</reference>